<evidence type="ECO:0000256" key="7">
    <source>
        <dbReference type="ARBA" id="ARBA00022840"/>
    </source>
</evidence>
<name>A0A832RW71_9EURY</name>
<evidence type="ECO:0000313" key="12">
    <source>
        <dbReference type="Proteomes" id="UP000600363"/>
    </source>
</evidence>
<comment type="catalytic activity">
    <reaction evidence="9 10">
        <text>CMP + ATP = CDP + ADP</text>
        <dbReference type="Rhea" id="RHEA:11600"/>
        <dbReference type="ChEBI" id="CHEBI:30616"/>
        <dbReference type="ChEBI" id="CHEBI:58069"/>
        <dbReference type="ChEBI" id="CHEBI:60377"/>
        <dbReference type="ChEBI" id="CHEBI:456216"/>
        <dbReference type="EC" id="2.7.4.25"/>
    </reaction>
</comment>
<evidence type="ECO:0000256" key="9">
    <source>
        <dbReference type="ARBA" id="ARBA00048478"/>
    </source>
</evidence>
<dbReference type="GO" id="GO:0005737">
    <property type="term" value="C:cytoplasm"/>
    <property type="evidence" value="ECO:0007669"/>
    <property type="project" value="UniProtKB-SubCell"/>
</dbReference>
<comment type="caution">
    <text evidence="11">The sequence shown here is derived from an EMBL/GenBank/DDBJ whole genome shotgun (WGS) entry which is preliminary data.</text>
</comment>
<accession>A0A832RW71</accession>
<dbReference type="Pfam" id="PF13189">
    <property type="entry name" value="Cytidylate_kin2"/>
    <property type="match status" value="1"/>
</dbReference>
<dbReference type="Proteomes" id="UP000600363">
    <property type="component" value="Unassembled WGS sequence"/>
</dbReference>
<keyword evidence="5 10" id="KW-0547">Nucleotide-binding</keyword>
<reference evidence="11" key="1">
    <citation type="journal article" date="2020" name="bioRxiv">
        <title>A rank-normalized archaeal taxonomy based on genome phylogeny resolves widespread incomplete and uneven classifications.</title>
        <authorList>
            <person name="Rinke C."/>
            <person name="Chuvochina M."/>
            <person name="Mussig A.J."/>
            <person name="Chaumeil P.-A."/>
            <person name="Waite D.W."/>
            <person name="Whitman W.B."/>
            <person name="Parks D.H."/>
            <person name="Hugenholtz P."/>
        </authorList>
    </citation>
    <scope>NUCLEOTIDE SEQUENCE</scope>
    <source>
        <strain evidence="11">UBA12518</strain>
    </source>
</reference>
<dbReference type="InterPro" id="IPR027417">
    <property type="entry name" value="P-loop_NTPase"/>
</dbReference>
<evidence type="ECO:0000313" key="11">
    <source>
        <dbReference type="EMBL" id="HIH69383.1"/>
    </source>
</evidence>
<evidence type="ECO:0000256" key="5">
    <source>
        <dbReference type="ARBA" id="ARBA00022741"/>
    </source>
</evidence>
<organism evidence="11 12">
    <name type="scientific">Methermicoccus shengliensis</name>
    <dbReference type="NCBI Taxonomy" id="660064"/>
    <lineage>
        <taxon>Archaea</taxon>
        <taxon>Methanobacteriati</taxon>
        <taxon>Methanobacteriota</taxon>
        <taxon>Stenosarchaea group</taxon>
        <taxon>Methanomicrobia</taxon>
        <taxon>Methanosarcinales</taxon>
        <taxon>Methermicoccaceae</taxon>
        <taxon>Methermicoccus</taxon>
    </lineage>
</organism>
<dbReference type="AlphaFoldDB" id="A0A832RW71"/>
<evidence type="ECO:0000256" key="4">
    <source>
        <dbReference type="ARBA" id="ARBA00022679"/>
    </source>
</evidence>
<dbReference type="CDD" id="cd02020">
    <property type="entry name" value="CMPK"/>
    <property type="match status" value="1"/>
</dbReference>
<comment type="similarity">
    <text evidence="2 10">Belongs to the cytidylate kinase family. Type 2 subfamily.</text>
</comment>
<dbReference type="EMBL" id="DUIH01000009">
    <property type="protein sequence ID" value="HIH69383.1"/>
    <property type="molecule type" value="Genomic_DNA"/>
</dbReference>
<evidence type="ECO:0000256" key="8">
    <source>
        <dbReference type="ARBA" id="ARBA00047615"/>
    </source>
</evidence>
<evidence type="ECO:0000256" key="10">
    <source>
        <dbReference type="HAMAP-Rule" id="MF_00239"/>
    </source>
</evidence>
<protein>
    <recommendedName>
        <fullName evidence="10">Cytidylate kinase</fullName>
        <shortName evidence="10">CK</shortName>
        <ecNumber evidence="10">2.7.4.25</ecNumber>
    </recommendedName>
    <alternativeName>
        <fullName evidence="10">Cytidine monophosphate kinase</fullName>
        <shortName evidence="10">CMP kinase</shortName>
    </alternativeName>
</protein>
<dbReference type="GO" id="GO:0006220">
    <property type="term" value="P:pyrimidine nucleotide metabolic process"/>
    <property type="evidence" value="ECO:0007669"/>
    <property type="project" value="UniProtKB-UniRule"/>
</dbReference>
<dbReference type="NCBIfam" id="TIGR02173">
    <property type="entry name" value="cyt_kin_arch"/>
    <property type="match status" value="1"/>
</dbReference>
<dbReference type="SUPFAM" id="SSF52540">
    <property type="entry name" value="P-loop containing nucleoside triphosphate hydrolases"/>
    <property type="match status" value="1"/>
</dbReference>
<dbReference type="RefSeq" id="WP_042685405.1">
    <property type="nucleotide sequence ID" value="NZ_DUIH01000009.1"/>
</dbReference>
<proteinExistence type="inferred from homology"/>
<keyword evidence="4 10" id="KW-0808">Transferase</keyword>
<dbReference type="HAMAP" id="MF_00239">
    <property type="entry name" value="Cytidyl_kinase_type2"/>
    <property type="match status" value="1"/>
</dbReference>
<keyword evidence="3 10" id="KW-0963">Cytoplasm</keyword>
<comment type="catalytic activity">
    <reaction evidence="8 10">
        <text>dCMP + ATP = dCDP + ADP</text>
        <dbReference type="Rhea" id="RHEA:25094"/>
        <dbReference type="ChEBI" id="CHEBI:30616"/>
        <dbReference type="ChEBI" id="CHEBI:57566"/>
        <dbReference type="ChEBI" id="CHEBI:58593"/>
        <dbReference type="ChEBI" id="CHEBI:456216"/>
        <dbReference type="EC" id="2.7.4.25"/>
    </reaction>
</comment>
<dbReference type="GO" id="GO:0036431">
    <property type="term" value="F:dCMP kinase activity"/>
    <property type="evidence" value="ECO:0007669"/>
    <property type="project" value="InterPro"/>
</dbReference>
<sequence length="176" mass="19841">MRLAIGGLPGSGTTTLARLLSERLGIPMVSSGELFREMANERGLSLSQFGELCERTPEVDREIDERMRRASREMDSGIFEARLAAHFAIADLKVWLKAPAEVRAMRVAQREGIEVERALSVMLEREKSEHTRYMKYYGIDLHDLSPYDVVLDSHTFNPEQLAEIVLCCIAQLSSGR</sequence>
<keyword evidence="6 10" id="KW-0418">Kinase</keyword>
<dbReference type="InterPro" id="IPR011892">
    <property type="entry name" value="Cyt_kin_arch"/>
</dbReference>
<evidence type="ECO:0000256" key="2">
    <source>
        <dbReference type="ARBA" id="ARBA00011005"/>
    </source>
</evidence>
<evidence type="ECO:0000256" key="6">
    <source>
        <dbReference type="ARBA" id="ARBA00022777"/>
    </source>
</evidence>
<dbReference type="EC" id="2.7.4.25" evidence="10"/>
<keyword evidence="7 10" id="KW-0067">ATP-binding</keyword>
<evidence type="ECO:0000256" key="3">
    <source>
        <dbReference type="ARBA" id="ARBA00022490"/>
    </source>
</evidence>
<dbReference type="InterPro" id="IPR011994">
    <property type="entry name" value="Cytidylate_kinase_dom"/>
</dbReference>
<comment type="subcellular location">
    <subcellularLocation>
        <location evidence="1 10">Cytoplasm</location>
    </subcellularLocation>
</comment>
<feature type="binding site" evidence="10">
    <location>
        <begin position="7"/>
        <end position="15"/>
    </location>
    <ligand>
        <name>ATP</name>
        <dbReference type="ChEBI" id="CHEBI:30616"/>
    </ligand>
</feature>
<dbReference type="Gene3D" id="3.40.50.300">
    <property type="entry name" value="P-loop containing nucleotide triphosphate hydrolases"/>
    <property type="match status" value="1"/>
</dbReference>
<evidence type="ECO:0000256" key="1">
    <source>
        <dbReference type="ARBA" id="ARBA00004496"/>
    </source>
</evidence>
<dbReference type="GO" id="GO:0005524">
    <property type="term" value="F:ATP binding"/>
    <property type="evidence" value="ECO:0007669"/>
    <property type="project" value="UniProtKB-UniRule"/>
</dbReference>
<gene>
    <name evidence="10" type="primary">cmk</name>
    <name evidence="11" type="ORF">HA299_01995</name>
</gene>